<gene>
    <name evidence="1" type="ORF">A9Q93_07700</name>
</gene>
<accession>A0A1Z8AWH3</accession>
<dbReference type="RefSeq" id="WP_303686833.1">
    <property type="nucleotide sequence ID" value="NZ_CAJXYO010000030.1"/>
</dbReference>
<dbReference type="CDD" id="cd20169">
    <property type="entry name" value="Peptidase_M90_mtfA"/>
    <property type="match status" value="1"/>
</dbReference>
<dbReference type="AlphaFoldDB" id="A0A1Z8AWH3"/>
<dbReference type="GO" id="GO:0004177">
    <property type="term" value="F:aminopeptidase activity"/>
    <property type="evidence" value="ECO:0007669"/>
    <property type="project" value="TreeGrafter"/>
</dbReference>
<dbReference type="PANTHER" id="PTHR30164:SF2">
    <property type="entry name" value="PROTEIN MTFA"/>
    <property type="match status" value="1"/>
</dbReference>
<dbReference type="Gene3D" id="3.40.390.10">
    <property type="entry name" value="Collagenase (Catalytic Domain)"/>
    <property type="match status" value="1"/>
</dbReference>
<name>A0A1Z8AWH3_9FLAO</name>
<dbReference type="PANTHER" id="PTHR30164">
    <property type="entry name" value="MTFA PEPTIDASE"/>
    <property type="match status" value="1"/>
</dbReference>
<comment type="caution">
    <text evidence="1">The sequence shown here is derived from an EMBL/GenBank/DDBJ whole genome shotgun (WGS) entry which is preliminary data.</text>
</comment>
<proteinExistence type="predicted"/>
<dbReference type="Proteomes" id="UP000196102">
    <property type="component" value="Unassembled WGS sequence"/>
</dbReference>
<dbReference type="InterPro" id="IPR024079">
    <property type="entry name" value="MetalloPept_cat_dom_sf"/>
</dbReference>
<dbReference type="InterPro" id="IPR042252">
    <property type="entry name" value="MtfA_N"/>
</dbReference>
<reference evidence="2" key="1">
    <citation type="journal article" date="2017" name="Proc. Natl. Acad. Sci. U.S.A.">
        <title>Simulation of Deepwater Horizon oil plume reveals substrate specialization within a complex community of hydrocarbon-degraders.</title>
        <authorList>
            <person name="Hu P."/>
            <person name="Dubinsky E.A."/>
            <person name="Probst A.J."/>
            <person name="Wang J."/>
            <person name="Sieber C.M.K."/>
            <person name="Tom L.M."/>
            <person name="Gardinali P."/>
            <person name="Banfield J.F."/>
            <person name="Atlas R.M."/>
            <person name="Andersen G.L."/>
        </authorList>
    </citation>
    <scope>NUCLEOTIDE SEQUENCE [LARGE SCALE GENOMIC DNA]</scope>
</reference>
<dbReference type="GO" id="GO:0008237">
    <property type="term" value="F:metallopeptidase activity"/>
    <property type="evidence" value="ECO:0007669"/>
    <property type="project" value="InterPro"/>
</dbReference>
<organism evidence="1 2">
    <name type="scientific">Nonlabens dokdonensis</name>
    <dbReference type="NCBI Taxonomy" id="328515"/>
    <lineage>
        <taxon>Bacteria</taxon>
        <taxon>Pseudomonadati</taxon>
        <taxon>Bacteroidota</taxon>
        <taxon>Flavobacteriia</taxon>
        <taxon>Flavobacteriales</taxon>
        <taxon>Flavobacteriaceae</taxon>
        <taxon>Nonlabens</taxon>
    </lineage>
</organism>
<sequence length="262" mass="30793">MLYFIIPLIAGLLLYFLIFRPKSTKSIKENPEWHETLEKHISFYKKLNVEEKTTFRKRMNAFLQEVYIDAVDFELEEIDKIFVAASAVIPVFRFTEWSYNNLSGIIIYPDNFNEDLGFKDHDEARMIGGLVGTGRFEKQMILSRTALHHGFKNDTDKHNTGIHEFVHLLDKVDGQVNGLPEAFLEQSYIIPWMNLMYKEMEAIDKDESDIRSYGATNQAEFFAVASEYFFSRPDLMKRKHPEIYQMLELCFNPQMKKGNFQK</sequence>
<dbReference type="GO" id="GO:0005829">
    <property type="term" value="C:cytosol"/>
    <property type="evidence" value="ECO:0007669"/>
    <property type="project" value="TreeGrafter"/>
</dbReference>
<dbReference type="Gene3D" id="1.10.472.150">
    <property type="entry name" value="Glucose-regulated metallo-peptidase M90, N-terminal domain"/>
    <property type="match status" value="1"/>
</dbReference>
<dbReference type="EMBL" id="MAAX01000118">
    <property type="protein sequence ID" value="OUS14558.1"/>
    <property type="molecule type" value="Genomic_DNA"/>
</dbReference>
<dbReference type="SUPFAM" id="SSF55486">
    <property type="entry name" value="Metalloproteases ('zincins'), catalytic domain"/>
    <property type="match status" value="1"/>
</dbReference>
<evidence type="ECO:0000313" key="2">
    <source>
        <dbReference type="Proteomes" id="UP000196102"/>
    </source>
</evidence>
<dbReference type="Pfam" id="PF06167">
    <property type="entry name" value="Peptidase_M90"/>
    <property type="match status" value="1"/>
</dbReference>
<evidence type="ECO:0000313" key="1">
    <source>
        <dbReference type="EMBL" id="OUS14558.1"/>
    </source>
</evidence>
<dbReference type="InterPro" id="IPR010384">
    <property type="entry name" value="MtfA_fam"/>
</dbReference>
<protein>
    <submittedName>
        <fullName evidence="1">Peptidase</fullName>
    </submittedName>
</protein>